<dbReference type="Proteomes" id="UP000655883">
    <property type="component" value="Segment"/>
</dbReference>
<evidence type="ECO:0000313" key="1">
    <source>
        <dbReference type="EMBL" id="QIG72913.1"/>
    </source>
</evidence>
<organism evidence="1 2">
    <name type="scientific">Rhizobium phage RHph_Y65</name>
    <dbReference type="NCBI Taxonomy" id="2509785"/>
    <lineage>
        <taxon>Viruses</taxon>
        <taxon>Duplodnaviria</taxon>
        <taxon>Heunggongvirae</taxon>
        <taxon>Uroviricota</taxon>
        <taxon>Caudoviricetes</taxon>
        <taxon>Kleczkowskaviridae</taxon>
        <taxon>Cuauhnahuacvirus</taxon>
        <taxon>Cuauhnahuacvirus Y65</taxon>
    </lineage>
</organism>
<gene>
    <name evidence="1" type="ORF">EVB97_375</name>
</gene>
<keyword evidence="2" id="KW-1185">Reference proteome</keyword>
<dbReference type="EMBL" id="MN988525">
    <property type="protein sequence ID" value="QIG72913.1"/>
    <property type="molecule type" value="Genomic_DNA"/>
</dbReference>
<proteinExistence type="predicted"/>
<accession>A0A7S5R8G9</accession>
<evidence type="ECO:0000313" key="2">
    <source>
        <dbReference type="Proteomes" id="UP000655883"/>
    </source>
</evidence>
<sequence>MSRSSELLNKVYPNAIVEDDEDTLDAIAIACENIVDSMEDAPEEIEDWVADQLASVDDTGELGIYDCVVKMSVEDAQSFYETLKSKLDDAGVSYTEEVDSDDEDD</sequence>
<protein>
    <submittedName>
        <fullName evidence="1">Uncharacterized protein</fullName>
    </submittedName>
</protein>
<name>A0A7S5R8G9_9CAUD</name>
<reference evidence="1 2" key="1">
    <citation type="submission" date="2020-01" db="EMBL/GenBank/DDBJ databases">
        <title>Patterns of diversity and host range of bacteriophage communities associated with bean-nodulatin bacteria.</title>
        <authorList>
            <person name="Vann Cauwenberghe J."/>
            <person name="Santamaria R.I."/>
            <person name="Bustos P."/>
            <person name="Juarez S."/>
            <person name="Gonzalez V."/>
        </authorList>
    </citation>
    <scope>NUCLEOTIDE SEQUENCE [LARGE SCALE GENOMIC DNA]</scope>
    <source>
        <strain evidence="2">RHph</strain>
    </source>
</reference>